<protein>
    <submittedName>
        <fullName evidence="7">Uncharacterized protein</fullName>
    </submittedName>
</protein>
<dbReference type="SUPFAM" id="SSF53335">
    <property type="entry name" value="S-adenosyl-L-methionine-dependent methyltransferases"/>
    <property type="match status" value="1"/>
</dbReference>
<evidence type="ECO:0000256" key="3">
    <source>
        <dbReference type="ARBA" id="ARBA00022691"/>
    </source>
</evidence>
<feature type="domain" description="O-methyltransferase dimerisation" evidence="6">
    <location>
        <begin position="44"/>
        <end position="120"/>
    </location>
</feature>
<feature type="domain" description="O-methyltransferase C-terminal" evidence="5">
    <location>
        <begin position="156"/>
        <end position="363"/>
    </location>
</feature>
<dbReference type="Proteomes" id="UP000249363">
    <property type="component" value="Unassembled WGS sequence"/>
</dbReference>
<dbReference type="PROSITE" id="PS51683">
    <property type="entry name" value="SAM_OMT_II"/>
    <property type="match status" value="1"/>
</dbReference>
<dbReference type="GO" id="GO:0032259">
    <property type="term" value="P:methylation"/>
    <property type="evidence" value="ECO:0007669"/>
    <property type="project" value="UniProtKB-KW"/>
</dbReference>
<evidence type="ECO:0000313" key="8">
    <source>
        <dbReference type="Proteomes" id="UP000249363"/>
    </source>
</evidence>
<dbReference type="SUPFAM" id="SSF46785">
    <property type="entry name" value="Winged helix' DNA-binding domain"/>
    <property type="match status" value="1"/>
</dbReference>
<reference evidence="7 8" key="1">
    <citation type="journal article" date="2017" name="Biotechnol. Biofuels">
        <title>Differential beta-glucosidase expression as a function of carbon source availability in Talaromyces amestolkiae: a genomic and proteomic approach.</title>
        <authorList>
            <person name="de Eugenio L.I."/>
            <person name="Mendez-Liter J.A."/>
            <person name="Nieto-Dominguez M."/>
            <person name="Alonso L."/>
            <person name="Gil-Munoz J."/>
            <person name="Barriuso J."/>
            <person name="Prieto A."/>
            <person name="Martinez M.J."/>
        </authorList>
    </citation>
    <scope>NUCLEOTIDE SEQUENCE [LARGE SCALE GENOMIC DNA]</scope>
    <source>
        <strain evidence="7 8">CIB</strain>
    </source>
</reference>
<keyword evidence="2" id="KW-0808">Transferase</keyword>
<dbReference type="GO" id="GO:0046983">
    <property type="term" value="F:protein dimerization activity"/>
    <property type="evidence" value="ECO:0007669"/>
    <property type="project" value="InterPro"/>
</dbReference>
<evidence type="ECO:0000256" key="2">
    <source>
        <dbReference type="ARBA" id="ARBA00022679"/>
    </source>
</evidence>
<evidence type="ECO:0000313" key="7">
    <source>
        <dbReference type="EMBL" id="RAO66543.1"/>
    </source>
</evidence>
<dbReference type="InterPro" id="IPR012967">
    <property type="entry name" value="COMT_dimerisation"/>
</dbReference>
<dbReference type="AlphaFoldDB" id="A0A364KSM8"/>
<dbReference type="RefSeq" id="XP_040731060.1">
    <property type="nucleotide sequence ID" value="XM_040874714.1"/>
</dbReference>
<feature type="active site" description="Proton acceptor" evidence="4">
    <location>
        <position position="293"/>
    </location>
</feature>
<evidence type="ECO:0000256" key="4">
    <source>
        <dbReference type="PIRSR" id="PIRSR005739-1"/>
    </source>
</evidence>
<evidence type="ECO:0000259" key="5">
    <source>
        <dbReference type="Pfam" id="PF00891"/>
    </source>
</evidence>
<keyword evidence="1" id="KW-0489">Methyltransferase</keyword>
<dbReference type="PANTHER" id="PTHR43712:SF1">
    <property type="entry name" value="HYPOTHETICAL O-METHYLTRANSFERASE (EUROFUNG)-RELATED"/>
    <property type="match status" value="1"/>
</dbReference>
<evidence type="ECO:0000259" key="6">
    <source>
        <dbReference type="Pfam" id="PF08100"/>
    </source>
</evidence>
<dbReference type="Gene3D" id="3.40.50.150">
    <property type="entry name" value="Vaccinia Virus protein VP39"/>
    <property type="match status" value="1"/>
</dbReference>
<keyword evidence="8" id="KW-1185">Reference proteome</keyword>
<evidence type="ECO:0000256" key="1">
    <source>
        <dbReference type="ARBA" id="ARBA00022603"/>
    </source>
</evidence>
<dbReference type="PANTHER" id="PTHR43712">
    <property type="entry name" value="PUTATIVE (AFU_ORTHOLOGUE AFUA_4G14580)-RELATED"/>
    <property type="match status" value="1"/>
</dbReference>
<dbReference type="InterPro" id="IPR001077">
    <property type="entry name" value="COMT_C"/>
</dbReference>
<dbReference type="InterPro" id="IPR016461">
    <property type="entry name" value="COMT-like"/>
</dbReference>
<keyword evidence="3" id="KW-0949">S-adenosyl-L-methionine</keyword>
<dbReference type="PIRSF" id="PIRSF005739">
    <property type="entry name" value="O-mtase"/>
    <property type="match status" value="1"/>
</dbReference>
<comment type="caution">
    <text evidence="7">The sequence shown here is derived from an EMBL/GenBank/DDBJ whole genome shotgun (WGS) entry which is preliminary data.</text>
</comment>
<name>A0A364KSM8_TALAM</name>
<dbReference type="EMBL" id="MIKG01000003">
    <property type="protein sequence ID" value="RAO66543.1"/>
    <property type="molecule type" value="Genomic_DNA"/>
</dbReference>
<dbReference type="OrthoDB" id="4214624at2759"/>
<organism evidence="7 8">
    <name type="scientific">Talaromyces amestolkiae</name>
    <dbReference type="NCBI Taxonomy" id="1196081"/>
    <lineage>
        <taxon>Eukaryota</taxon>
        <taxon>Fungi</taxon>
        <taxon>Dikarya</taxon>
        <taxon>Ascomycota</taxon>
        <taxon>Pezizomycotina</taxon>
        <taxon>Eurotiomycetes</taxon>
        <taxon>Eurotiomycetidae</taxon>
        <taxon>Eurotiales</taxon>
        <taxon>Trichocomaceae</taxon>
        <taxon>Talaromyces</taxon>
        <taxon>Talaromyces sect. Talaromyces</taxon>
    </lineage>
</organism>
<dbReference type="Pfam" id="PF08100">
    <property type="entry name" value="Dimerisation"/>
    <property type="match status" value="1"/>
</dbReference>
<dbReference type="InterPro" id="IPR029063">
    <property type="entry name" value="SAM-dependent_MTases_sf"/>
</dbReference>
<dbReference type="GO" id="GO:0008171">
    <property type="term" value="F:O-methyltransferase activity"/>
    <property type="evidence" value="ECO:0007669"/>
    <property type="project" value="InterPro"/>
</dbReference>
<dbReference type="InterPro" id="IPR036390">
    <property type="entry name" value="WH_DNA-bd_sf"/>
</dbReference>
<dbReference type="GeneID" id="63791772"/>
<proteinExistence type="predicted"/>
<dbReference type="Pfam" id="PF00891">
    <property type="entry name" value="Methyltransf_2"/>
    <property type="match status" value="1"/>
</dbReference>
<sequence>MELAAAQIRTLAQTADKAGRQEILSTLNKLQSEIEDPMEMLMRLSNFNILIAMFRVAVHVQLFQALDKSESLDIDEIAKATGVTSELLTRILRYLASMNVIKENPNGRYTANNITRFFTNSRVQGQVLHGFETNIPVARELFDFLATTNYREITDNKHTPFQKAYNTNLHPFEWFAQNKKRFEHFHEGMAAMASAAWIDVVEVFQKAAEQIPHATPKADEVPFFVDVGGGYGHQSVLVGRLYPNLLHRIVFQDLPQTLDQVSVIEGIEAQAHDFFTPQPIKGAKFYYLRRVMHDWPDADALSILQHLTPSLSTDSRILIDEIVMPDQSAHWHSTMIDLSMMMAFAGKERCAQQWKDLAARSGLRVEGIHTYDAASYASVIVMVSTRQL</sequence>
<dbReference type="InterPro" id="IPR036388">
    <property type="entry name" value="WH-like_DNA-bd_sf"/>
</dbReference>
<gene>
    <name evidence="7" type="ORF">BHQ10_002555</name>
</gene>
<dbReference type="Gene3D" id="1.10.10.10">
    <property type="entry name" value="Winged helix-like DNA-binding domain superfamily/Winged helix DNA-binding domain"/>
    <property type="match status" value="1"/>
</dbReference>
<accession>A0A364KSM8</accession>